<evidence type="ECO:0000259" key="1">
    <source>
        <dbReference type="Pfam" id="PF01498"/>
    </source>
</evidence>
<comment type="caution">
    <text evidence="2">The sequence shown here is derived from an EMBL/GenBank/DDBJ whole genome shotgun (WGS) entry which is preliminary data.</text>
</comment>
<proteinExistence type="predicted"/>
<evidence type="ECO:0000313" key="3">
    <source>
        <dbReference type="Proteomes" id="UP001434883"/>
    </source>
</evidence>
<gene>
    <name evidence="2" type="ORF">XENOCAPTIV_017087</name>
</gene>
<dbReference type="Pfam" id="PF01498">
    <property type="entry name" value="HTH_Tnp_Tc3_2"/>
    <property type="match status" value="1"/>
</dbReference>
<accession>A0ABV0S114</accession>
<feature type="domain" description="Transposase Tc1-like" evidence="1">
    <location>
        <begin position="40"/>
        <end position="100"/>
    </location>
</feature>
<dbReference type="InterPro" id="IPR002492">
    <property type="entry name" value="Transposase_Tc1-like"/>
</dbReference>
<evidence type="ECO:0000313" key="2">
    <source>
        <dbReference type="EMBL" id="MEQ2213567.1"/>
    </source>
</evidence>
<protein>
    <recommendedName>
        <fullName evidence="1">Transposase Tc1-like domain-containing protein</fullName>
    </recommendedName>
</protein>
<dbReference type="Proteomes" id="UP001434883">
    <property type="component" value="Unassembled WGS sequence"/>
</dbReference>
<keyword evidence="3" id="KW-1185">Reference proteome</keyword>
<organism evidence="2 3">
    <name type="scientific">Xenoophorus captivus</name>
    <dbReference type="NCBI Taxonomy" id="1517983"/>
    <lineage>
        <taxon>Eukaryota</taxon>
        <taxon>Metazoa</taxon>
        <taxon>Chordata</taxon>
        <taxon>Craniata</taxon>
        <taxon>Vertebrata</taxon>
        <taxon>Euteleostomi</taxon>
        <taxon>Actinopterygii</taxon>
        <taxon>Neopterygii</taxon>
        <taxon>Teleostei</taxon>
        <taxon>Neoteleostei</taxon>
        <taxon>Acanthomorphata</taxon>
        <taxon>Ovalentaria</taxon>
        <taxon>Atherinomorphae</taxon>
        <taxon>Cyprinodontiformes</taxon>
        <taxon>Goodeidae</taxon>
        <taxon>Xenoophorus</taxon>
    </lineage>
</organism>
<name>A0ABV0S114_9TELE</name>
<reference evidence="2 3" key="1">
    <citation type="submission" date="2021-06" db="EMBL/GenBank/DDBJ databases">
        <authorList>
            <person name="Palmer J.M."/>
        </authorList>
    </citation>
    <scope>NUCLEOTIDE SEQUENCE [LARGE SCALE GENOMIC DNA]</scope>
    <source>
        <strain evidence="2 3">XC_2019</strain>
        <tissue evidence="2">Muscle</tissue>
    </source>
</reference>
<sequence length="100" mass="11846">MWKDILWSWKRCQSVFEASNHWHASSRENILKKILNDCDQRSIKHLVKSNRRKTTVELQAMFNRKSKSISPHTMRRELKGLGLNSCVALRKPLISEDNRK</sequence>
<dbReference type="EMBL" id="JAHRIN010062375">
    <property type="protein sequence ID" value="MEQ2213567.1"/>
    <property type="molecule type" value="Genomic_DNA"/>
</dbReference>